<keyword evidence="2 4" id="KW-0238">DNA-binding</keyword>
<reference evidence="6 7" key="1">
    <citation type="submission" date="2020-01" db="EMBL/GenBank/DDBJ databases">
        <title>Sulfitobacter sediminilitoris sp. nov., isolated from a tidal flat.</title>
        <authorList>
            <person name="Park S."/>
            <person name="Yoon J.-H."/>
        </authorList>
    </citation>
    <scope>NUCLEOTIDE SEQUENCE [LARGE SCALE GENOMIC DNA]</scope>
    <source>
        <strain evidence="6 7">JBTF-M27</strain>
    </source>
</reference>
<dbReference type="InterPro" id="IPR050109">
    <property type="entry name" value="HTH-type_TetR-like_transc_reg"/>
</dbReference>
<dbReference type="Proteomes" id="UP000468591">
    <property type="component" value="Unassembled WGS sequence"/>
</dbReference>
<evidence type="ECO:0000256" key="3">
    <source>
        <dbReference type="ARBA" id="ARBA00023163"/>
    </source>
</evidence>
<feature type="domain" description="HTH tetR-type" evidence="5">
    <location>
        <begin position="5"/>
        <end position="65"/>
    </location>
</feature>
<evidence type="ECO:0000256" key="1">
    <source>
        <dbReference type="ARBA" id="ARBA00023015"/>
    </source>
</evidence>
<dbReference type="InterPro" id="IPR036271">
    <property type="entry name" value="Tet_transcr_reg_TetR-rel_C_sf"/>
</dbReference>
<dbReference type="InterPro" id="IPR001647">
    <property type="entry name" value="HTH_TetR"/>
</dbReference>
<keyword evidence="7" id="KW-1185">Reference proteome</keyword>
<dbReference type="Gene3D" id="1.10.357.10">
    <property type="entry name" value="Tetracycline Repressor, domain 2"/>
    <property type="match status" value="1"/>
</dbReference>
<dbReference type="AlphaFoldDB" id="A0A6P0CES3"/>
<accession>A0A6P0CES3</accession>
<evidence type="ECO:0000313" key="7">
    <source>
        <dbReference type="Proteomes" id="UP000468591"/>
    </source>
</evidence>
<gene>
    <name evidence="6" type="ORF">GV827_18750</name>
</gene>
<dbReference type="Pfam" id="PF17920">
    <property type="entry name" value="TetR_C_16"/>
    <property type="match status" value="1"/>
</dbReference>
<dbReference type="InterPro" id="IPR009057">
    <property type="entry name" value="Homeodomain-like_sf"/>
</dbReference>
<protein>
    <submittedName>
        <fullName evidence="6">TetR family transcriptional regulator</fullName>
    </submittedName>
</protein>
<evidence type="ECO:0000313" key="6">
    <source>
        <dbReference type="EMBL" id="NEK24427.1"/>
    </source>
</evidence>
<dbReference type="Pfam" id="PF00440">
    <property type="entry name" value="TetR_N"/>
    <property type="match status" value="1"/>
</dbReference>
<dbReference type="PANTHER" id="PTHR30055">
    <property type="entry name" value="HTH-TYPE TRANSCRIPTIONAL REGULATOR RUTR"/>
    <property type="match status" value="1"/>
</dbReference>
<sequence length="179" mass="19172">MNKAIATREKLLTEGRRLLWSHGYSNVSLREIAQAAGVDVALVSRYFGSKLGLFKATLEGAFDTPDFADENDLVETVLRMFVEAPRGGDTPSVLLLIQTNANDPDVGALVRMAQSDGMQEKLEALLGDSARAALFMSVLLGFGVAEKTLKLKGIADPGSAAFEAQLRHLMTSALSFPSA</sequence>
<dbReference type="GO" id="GO:0000976">
    <property type="term" value="F:transcription cis-regulatory region binding"/>
    <property type="evidence" value="ECO:0007669"/>
    <property type="project" value="TreeGrafter"/>
</dbReference>
<dbReference type="PANTHER" id="PTHR30055:SF234">
    <property type="entry name" value="HTH-TYPE TRANSCRIPTIONAL REGULATOR BETI"/>
    <property type="match status" value="1"/>
</dbReference>
<name>A0A6P0CES3_9RHOB</name>
<dbReference type="SUPFAM" id="SSF48498">
    <property type="entry name" value="Tetracyclin repressor-like, C-terminal domain"/>
    <property type="match status" value="1"/>
</dbReference>
<organism evidence="6 7">
    <name type="scientific">Sulfitobacter sediminilitoris</name>
    <dbReference type="NCBI Taxonomy" id="2698830"/>
    <lineage>
        <taxon>Bacteria</taxon>
        <taxon>Pseudomonadati</taxon>
        <taxon>Pseudomonadota</taxon>
        <taxon>Alphaproteobacteria</taxon>
        <taxon>Rhodobacterales</taxon>
        <taxon>Roseobacteraceae</taxon>
        <taxon>Sulfitobacter</taxon>
    </lineage>
</organism>
<dbReference type="InterPro" id="IPR041678">
    <property type="entry name" value="TetR_C_16"/>
</dbReference>
<comment type="caution">
    <text evidence="6">The sequence shown here is derived from an EMBL/GenBank/DDBJ whole genome shotgun (WGS) entry which is preliminary data.</text>
</comment>
<feature type="DNA-binding region" description="H-T-H motif" evidence="4">
    <location>
        <begin position="28"/>
        <end position="47"/>
    </location>
</feature>
<dbReference type="PROSITE" id="PS50977">
    <property type="entry name" value="HTH_TETR_2"/>
    <property type="match status" value="1"/>
</dbReference>
<proteinExistence type="predicted"/>
<dbReference type="EMBL" id="JAABNT010000015">
    <property type="protein sequence ID" value="NEK24427.1"/>
    <property type="molecule type" value="Genomic_DNA"/>
</dbReference>
<dbReference type="SUPFAM" id="SSF46689">
    <property type="entry name" value="Homeodomain-like"/>
    <property type="match status" value="1"/>
</dbReference>
<keyword evidence="3" id="KW-0804">Transcription</keyword>
<dbReference type="GO" id="GO:0003700">
    <property type="term" value="F:DNA-binding transcription factor activity"/>
    <property type="evidence" value="ECO:0007669"/>
    <property type="project" value="TreeGrafter"/>
</dbReference>
<evidence type="ECO:0000256" key="4">
    <source>
        <dbReference type="PROSITE-ProRule" id="PRU00335"/>
    </source>
</evidence>
<evidence type="ECO:0000259" key="5">
    <source>
        <dbReference type="PROSITE" id="PS50977"/>
    </source>
</evidence>
<dbReference type="RefSeq" id="WP_164355355.1">
    <property type="nucleotide sequence ID" value="NZ_JAABNT010000015.1"/>
</dbReference>
<keyword evidence="1" id="KW-0805">Transcription regulation</keyword>
<evidence type="ECO:0000256" key="2">
    <source>
        <dbReference type="ARBA" id="ARBA00023125"/>
    </source>
</evidence>